<comment type="caution">
    <text evidence="2">The sequence shown here is derived from an EMBL/GenBank/DDBJ whole genome shotgun (WGS) entry which is preliminary data.</text>
</comment>
<protein>
    <submittedName>
        <fullName evidence="2">Transposase</fullName>
    </submittedName>
</protein>
<accession>A0ABW9JMZ3</accession>
<dbReference type="EMBL" id="SRMP02000043">
    <property type="protein sequence ID" value="MFN0293039.1"/>
    <property type="molecule type" value="Genomic_DNA"/>
</dbReference>
<evidence type="ECO:0000313" key="2">
    <source>
        <dbReference type="EMBL" id="MFN0293039.1"/>
    </source>
</evidence>
<feature type="domain" description="Transposase DDE" evidence="1">
    <location>
        <begin position="46"/>
        <end position="142"/>
    </location>
</feature>
<sequence>WAMIFLKACPSIPQFHVPVRFLGKNFSWRFFVGFWACAYRGTWSAAKDCKDCPLRAECCGRATKFKKLDDSIHKAFYDEMHEKLNHNPNYTRFLAKRRSSRVEPVLGTLLNYHNMKRVNTRGIENANKHVLMAALTYNLKKYLKFISKKVRRNAQILDLPRGKWWFFENRIDLAYLSSN</sequence>
<dbReference type="Pfam" id="PF13751">
    <property type="entry name" value="DDE_Tnp_1_6"/>
    <property type="match status" value="1"/>
</dbReference>
<gene>
    <name evidence="2" type="ORF">E5L68_016725</name>
</gene>
<reference evidence="2 3" key="1">
    <citation type="submission" date="2024-12" db="EMBL/GenBank/DDBJ databases">
        <authorList>
            <person name="Hu S."/>
        </authorList>
    </citation>
    <scope>NUCLEOTIDE SEQUENCE [LARGE SCALE GENOMIC DNA]</scope>
    <source>
        <strain evidence="2 3">P-25</strain>
    </source>
</reference>
<feature type="non-terminal residue" evidence="2">
    <location>
        <position position="1"/>
    </location>
</feature>
<name>A0ABW9JMZ3_9SPHI</name>
<dbReference type="InterPro" id="IPR025668">
    <property type="entry name" value="Tnp_DDE_dom"/>
</dbReference>
<keyword evidence="3" id="KW-1185">Reference proteome</keyword>
<evidence type="ECO:0000313" key="3">
    <source>
        <dbReference type="Proteomes" id="UP001517367"/>
    </source>
</evidence>
<dbReference type="Proteomes" id="UP001517367">
    <property type="component" value="Unassembled WGS sequence"/>
</dbReference>
<dbReference type="RefSeq" id="WP_171047058.1">
    <property type="nucleotide sequence ID" value="NZ_SRMP02000043.1"/>
</dbReference>
<evidence type="ECO:0000259" key="1">
    <source>
        <dbReference type="Pfam" id="PF13751"/>
    </source>
</evidence>
<proteinExistence type="predicted"/>
<dbReference type="PANTHER" id="PTHR33408">
    <property type="entry name" value="TRANSPOSASE"/>
    <property type="match status" value="1"/>
</dbReference>
<organism evidence="2 3">
    <name type="scientific">Pedobacter helvus</name>
    <dbReference type="NCBI Taxonomy" id="2563444"/>
    <lineage>
        <taxon>Bacteria</taxon>
        <taxon>Pseudomonadati</taxon>
        <taxon>Bacteroidota</taxon>
        <taxon>Sphingobacteriia</taxon>
        <taxon>Sphingobacteriales</taxon>
        <taxon>Sphingobacteriaceae</taxon>
        <taxon>Pedobacter</taxon>
    </lineage>
</organism>